<dbReference type="RefSeq" id="XP_033531209.1">
    <property type="nucleotide sequence ID" value="XM_033677701.1"/>
</dbReference>
<proteinExistence type="predicted"/>
<dbReference type="EMBL" id="ML975171">
    <property type="protein sequence ID" value="KAF1809578.1"/>
    <property type="molecule type" value="Genomic_DNA"/>
</dbReference>
<reference evidence="3" key="2">
    <citation type="submission" date="2020-04" db="EMBL/GenBank/DDBJ databases">
        <authorList>
            <consortium name="NCBI Genome Project"/>
        </authorList>
    </citation>
    <scope>NUCLEOTIDE SEQUENCE</scope>
    <source>
        <strain evidence="3">CBS 781.70</strain>
    </source>
</reference>
<dbReference type="GeneID" id="54418271"/>
<protein>
    <recommendedName>
        <fullName evidence="4">Protein kinase domain-containing protein</fullName>
    </recommendedName>
</protein>
<organism evidence="1">
    <name type="scientific">Eremomyces bilateralis CBS 781.70</name>
    <dbReference type="NCBI Taxonomy" id="1392243"/>
    <lineage>
        <taxon>Eukaryota</taxon>
        <taxon>Fungi</taxon>
        <taxon>Dikarya</taxon>
        <taxon>Ascomycota</taxon>
        <taxon>Pezizomycotina</taxon>
        <taxon>Dothideomycetes</taxon>
        <taxon>Dothideomycetes incertae sedis</taxon>
        <taxon>Eremomycetales</taxon>
        <taxon>Eremomycetaceae</taxon>
        <taxon>Eremomyces</taxon>
    </lineage>
</organism>
<dbReference type="AlphaFoldDB" id="A0A6G1FV47"/>
<evidence type="ECO:0000313" key="2">
    <source>
        <dbReference type="Proteomes" id="UP000504638"/>
    </source>
</evidence>
<gene>
    <name evidence="1 3" type="ORF">P152DRAFT_441374</name>
</gene>
<dbReference type="Proteomes" id="UP000504638">
    <property type="component" value="Unplaced"/>
</dbReference>
<keyword evidence="2" id="KW-1185">Reference proteome</keyword>
<sequence length="188" mass="21290">MLALGVPTPKAFNTEPIISIITKSKHVHYVNMGLEILEDSEAWEQMDDLLTFSHTKVILRDGSQYFFAITDRRYSPSSKIDPSTLKLHPIPISRIWPVFPANYTRAANPLPPNSYVKRPRLLYYGDSEASTDISLLLHEAQIYEVLAKSPHPNIVRYLGPAGDTKSETHKLPMFARPLAKYSVDINNQ</sequence>
<name>A0A6G1FV47_9PEZI</name>
<evidence type="ECO:0008006" key="4">
    <source>
        <dbReference type="Google" id="ProtNLM"/>
    </source>
</evidence>
<accession>A0A6G1FV47</accession>
<evidence type="ECO:0000313" key="3">
    <source>
        <dbReference type="RefSeq" id="XP_033531209.1"/>
    </source>
</evidence>
<dbReference type="OrthoDB" id="4062651at2759"/>
<reference evidence="3" key="3">
    <citation type="submission" date="2025-04" db="UniProtKB">
        <authorList>
            <consortium name="RefSeq"/>
        </authorList>
    </citation>
    <scope>IDENTIFICATION</scope>
    <source>
        <strain evidence="3">CBS 781.70</strain>
    </source>
</reference>
<reference evidence="1 3" key="1">
    <citation type="submission" date="2020-01" db="EMBL/GenBank/DDBJ databases">
        <authorList>
            <consortium name="DOE Joint Genome Institute"/>
            <person name="Haridas S."/>
            <person name="Albert R."/>
            <person name="Binder M."/>
            <person name="Bloem J."/>
            <person name="Labutti K."/>
            <person name="Salamov A."/>
            <person name="Andreopoulos B."/>
            <person name="Baker S.E."/>
            <person name="Barry K."/>
            <person name="Bills G."/>
            <person name="Bluhm B.H."/>
            <person name="Cannon C."/>
            <person name="Castanera R."/>
            <person name="Culley D.E."/>
            <person name="Daum C."/>
            <person name="Ezra D."/>
            <person name="Gonzalez J.B."/>
            <person name="Henrissat B."/>
            <person name="Kuo A."/>
            <person name="Liang C."/>
            <person name="Lipzen A."/>
            <person name="Lutzoni F."/>
            <person name="Magnuson J."/>
            <person name="Mondo S."/>
            <person name="Nolan M."/>
            <person name="Ohm R."/>
            <person name="Pangilinan J."/>
            <person name="Park H.-J."/>
            <person name="Ramirez L."/>
            <person name="Alfaro M."/>
            <person name="Sun H."/>
            <person name="Tritt A."/>
            <person name="Yoshinaga Y."/>
            <person name="Zwiers L.-H."/>
            <person name="Turgeon B.G."/>
            <person name="Goodwin S.B."/>
            <person name="Spatafora J.W."/>
            <person name="Crous P.W."/>
            <person name="Grigoriev I.V."/>
        </authorList>
    </citation>
    <scope>NUCLEOTIDE SEQUENCE</scope>
    <source>
        <strain evidence="1 3">CBS 781.70</strain>
    </source>
</reference>
<evidence type="ECO:0000313" key="1">
    <source>
        <dbReference type="EMBL" id="KAF1809578.1"/>
    </source>
</evidence>